<dbReference type="AlphaFoldDB" id="A0AAD7BVR5"/>
<dbReference type="Pfam" id="PF02112">
    <property type="entry name" value="PDEase_II"/>
    <property type="match status" value="1"/>
</dbReference>
<proteinExistence type="predicted"/>
<dbReference type="GO" id="GO:1902660">
    <property type="term" value="P:negative regulation of glucose mediated signaling pathway"/>
    <property type="evidence" value="ECO:0007669"/>
    <property type="project" value="TreeGrafter"/>
</dbReference>
<evidence type="ECO:0000313" key="3">
    <source>
        <dbReference type="Proteomes" id="UP001221142"/>
    </source>
</evidence>
<accession>A0AAD7BVR5</accession>
<dbReference type="CDD" id="cd07735">
    <property type="entry name" value="class_II_PDE_MBL-fold"/>
    <property type="match status" value="1"/>
</dbReference>
<dbReference type="GO" id="GO:0006198">
    <property type="term" value="P:cAMP catabolic process"/>
    <property type="evidence" value="ECO:0007669"/>
    <property type="project" value="InterPro"/>
</dbReference>
<name>A0AAD7BVR5_9AGAR</name>
<keyword evidence="3" id="KW-1185">Reference proteome</keyword>
<dbReference type="GO" id="GO:0047555">
    <property type="term" value="F:3',5'-cyclic-GMP phosphodiesterase activity"/>
    <property type="evidence" value="ECO:0007669"/>
    <property type="project" value="TreeGrafter"/>
</dbReference>
<evidence type="ECO:0000256" key="1">
    <source>
        <dbReference type="SAM" id="MobiDB-lite"/>
    </source>
</evidence>
<gene>
    <name evidence="2" type="ORF">FB45DRAFT_497964</name>
</gene>
<dbReference type="InterPro" id="IPR000396">
    <property type="entry name" value="Pdiesterase2"/>
</dbReference>
<evidence type="ECO:0000313" key="2">
    <source>
        <dbReference type="EMBL" id="KAJ7632251.1"/>
    </source>
</evidence>
<dbReference type="Proteomes" id="UP001221142">
    <property type="component" value="Unassembled WGS sequence"/>
</dbReference>
<dbReference type="InterPro" id="IPR036866">
    <property type="entry name" value="RibonucZ/Hydroxyglut_hydro"/>
</dbReference>
<dbReference type="PRINTS" id="PR00388">
    <property type="entry name" value="PDIESTERASE2"/>
</dbReference>
<sequence>MSHGVESSVGFDLVCVGDGGGPDETNLSAYLLKPSAAAWEDGVIALEAGSGQGALQKLLRHDPHIFDETKRYSASEIYSFVRCFLITHAHLDHIQSLVISAGSLTGPRKRIHSARQTLEDLESVFSDRIWPNLASWDEEDDEHKLLYTALAMNDTYDTLIPNVSVRGFPVSHGHNDRGNYDSAAFFIRYDPTGHEFLFFGDLEPDALSLAPRTIHVWRAAAPKIPTSLATIFIECSWPSTRSDDALYGHLKPEYLVKELEALATEVVKVRNAAQSSPTRPVRKKQRLNPAPPPPIDVRGALAGLRVFVIHCKDTLDGAPDRPNQTLILEQIKALVEEKGLGAEILAARQGMHIQI</sequence>
<organism evidence="2 3">
    <name type="scientific">Roridomyces roridus</name>
    <dbReference type="NCBI Taxonomy" id="1738132"/>
    <lineage>
        <taxon>Eukaryota</taxon>
        <taxon>Fungi</taxon>
        <taxon>Dikarya</taxon>
        <taxon>Basidiomycota</taxon>
        <taxon>Agaricomycotina</taxon>
        <taxon>Agaricomycetes</taxon>
        <taxon>Agaricomycetidae</taxon>
        <taxon>Agaricales</taxon>
        <taxon>Marasmiineae</taxon>
        <taxon>Mycenaceae</taxon>
        <taxon>Roridomyces</taxon>
    </lineage>
</organism>
<comment type="caution">
    <text evidence="2">The sequence shown here is derived from an EMBL/GenBank/DDBJ whole genome shotgun (WGS) entry which is preliminary data.</text>
</comment>
<dbReference type="Gene3D" id="3.60.15.10">
    <property type="entry name" value="Ribonuclease Z/Hydroxyacylglutathione hydrolase-like"/>
    <property type="match status" value="1"/>
</dbReference>
<protein>
    <submittedName>
        <fullName evidence="2">cAMP phosphodiesterases class-II-domain-containing protein</fullName>
    </submittedName>
</protein>
<dbReference type="EMBL" id="JARKIF010000008">
    <property type="protein sequence ID" value="KAJ7632251.1"/>
    <property type="molecule type" value="Genomic_DNA"/>
</dbReference>
<reference evidence="2" key="1">
    <citation type="submission" date="2023-03" db="EMBL/GenBank/DDBJ databases">
        <title>Massive genome expansion in bonnet fungi (Mycena s.s.) driven by repeated elements and novel gene families across ecological guilds.</title>
        <authorList>
            <consortium name="Lawrence Berkeley National Laboratory"/>
            <person name="Harder C.B."/>
            <person name="Miyauchi S."/>
            <person name="Viragh M."/>
            <person name="Kuo A."/>
            <person name="Thoen E."/>
            <person name="Andreopoulos B."/>
            <person name="Lu D."/>
            <person name="Skrede I."/>
            <person name="Drula E."/>
            <person name="Henrissat B."/>
            <person name="Morin E."/>
            <person name="Kohler A."/>
            <person name="Barry K."/>
            <person name="LaButti K."/>
            <person name="Morin E."/>
            <person name="Salamov A."/>
            <person name="Lipzen A."/>
            <person name="Mereny Z."/>
            <person name="Hegedus B."/>
            <person name="Baldrian P."/>
            <person name="Stursova M."/>
            <person name="Weitz H."/>
            <person name="Taylor A."/>
            <person name="Grigoriev I.V."/>
            <person name="Nagy L.G."/>
            <person name="Martin F."/>
            <person name="Kauserud H."/>
        </authorList>
    </citation>
    <scope>NUCLEOTIDE SEQUENCE</scope>
    <source>
        <strain evidence="2">9284</strain>
    </source>
</reference>
<dbReference type="PANTHER" id="PTHR28283:SF1">
    <property type="entry name" value="3',5'-CYCLIC-NUCLEOTIDE PHOSPHODIESTERASE 1"/>
    <property type="match status" value="1"/>
</dbReference>
<dbReference type="GO" id="GO:0004115">
    <property type="term" value="F:3',5'-cyclic-AMP phosphodiesterase activity"/>
    <property type="evidence" value="ECO:0007669"/>
    <property type="project" value="InterPro"/>
</dbReference>
<dbReference type="SUPFAM" id="SSF56281">
    <property type="entry name" value="Metallo-hydrolase/oxidoreductase"/>
    <property type="match status" value="1"/>
</dbReference>
<dbReference type="PANTHER" id="PTHR28283">
    <property type="entry name" value="3',5'-CYCLIC-NUCLEOTIDE PHOSPHODIESTERASE 1"/>
    <property type="match status" value="1"/>
</dbReference>
<feature type="region of interest" description="Disordered" evidence="1">
    <location>
        <begin position="271"/>
        <end position="294"/>
    </location>
</feature>